<evidence type="ECO:0000313" key="1">
    <source>
        <dbReference type="EMBL" id="UQT54387.1"/>
    </source>
</evidence>
<proteinExistence type="predicted"/>
<dbReference type="RefSeq" id="WP_249585883.1">
    <property type="nucleotide sequence ID" value="NZ_BAAAQL010000002.1"/>
</dbReference>
<accession>A0ABY4PMQ1</accession>
<name>A0ABY4PMQ1_9ACTN</name>
<protein>
    <submittedName>
        <fullName evidence="1">Uncharacterized protein</fullName>
    </submittedName>
</protein>
<keyword evidence="2" id="KW-1185">Reference proteome</keyword>
<sequence>MSQISIESLDEGDELGSAETPRCCEAAMDTYPGGFQCGQCDSFVSYDRDRTVTHVEIT</sequence>
<gene>
    <name evidence="1" type="ORF">M4V62_04390</name>
</gene>
<evidence type="ECO:0000313" key="2">
    <source>
        <dbReference type="Proteomes" id="UP000829992"/>
    </source>
</evidence>
<reference evidence="1 2" key="1">
    <citation type="submission" date="2022-05" db="EMBL/GenBank/DDBJ databases">
        <authorList>
            <person name="Zhou X."/>
            <person name="Li K."/>
            <person name="Man Y."/>
        </authorList>
    </citation>
    <scope>NUCLEOTIDE SEQUENCE [LARGE SCALE GENOMIC DNA]</scope>
    <source>
        <strain evidence="1 2">MS405</strain>
    </source>
</reference>
<dbReference type="Proteomes" id="UP000829992">
    <property type="component" value="Chromosome"/>
</dbReference>
<organism evidence="1 2">
    <name type="scientific">Streptomyces durmitorensis</name>
    <dbReference type="NCBI Taxonomy" id="319947"/>
    <lineage>
        <taxon>Bacteria</taxon>
        <taxon>Bacillati</taxon>
        <taxon>Actinomycetota</taxon>
        <taxon>Actinomycetes</taxon>
        <taxon>Kitasatosporales</taxon>
        <taxon>Streptomycetaceae</taxon>
        <taxon>Streptomyces</taxon>
    </lineage>
</organism>
<dbReference type="EMBL" id="CP097289">
    <property type="protein sequence ID" value="UQT54387.1"/>
    <property type="molecule type" value="Genomic_DNA"/>
</dbReference>